<dbReference type="RefSeq" id="WP_183308913.1">
    <property type="nucleotide sequence ID" value="NZ_JACIEP010000022.1"/>
</dbReference>
<keyword evidence="2" id="KW-1185">Reference proteome</keyword>
<name>A0A840CQ08_9BACT</name>
<evidence type="ECO:0000313" key="2">
    <source>
        <dbReference type="Proteomes" id="UP000555103"/>
    </source>
</evidence>
<proteinExistence type="predicted"/>
<dbReference type="InterPro" id="IPR035897">
    <property type="entry name" value="Toll_tir_struct_dom_sf"/>
</dbReference>
<evidence type="ECO:0008006" key="3">
    <source>
        <dbReference type="Google" id="ProtNLM"/>
    </source>
</evidence>
<dbReference type="EMBL" id="JACIEP010000022">
    <property type="protein sequence ID" value="MBB4038100.1"/>
    <property type="molecule type" value="Genomic_DNA"/>
</dbReference>
<reference evidence="1 2" key="1">
    <citation type="submission" date="2020-08" db="EMBL/GenBank/DDBJ databases">
        <title>Genomic Encyclopedia of Type Strains, Phase IV (KMG-IV): sequencing the most valuable type-strain genomes for metagenomic binning, comparative biology and taxonomic classification.</title>
        <authorList>
            <person name="Goeker M."/>
        </authorList>
    </citation>
    <scope>NUCLEOTIDE SEQUENCE [LARGE SCALE GENOMIC DNA]</scope>
    <source>
        <strain evidence="1 2">DSM 104969</strain>
    </source>
</reference>
<evidence type="ECO:0000313" key="1">
    <source>
        <dbReference type="EMBL" id="MBB4038100.1"/>
    </source>
</evidence>
<dbReference type="Gene3D" id="3.40.50.10140">
    <property type="entry name" value="Toll/interleukin-1 receptor homology (TIR) domain"/>
    <property type="match status" value="1"/>
</dbReference>
<dbReference type="AlphaFoldDB" id="A0A840CQ08"/>
<protein>
    <recommendedName>
        <fullName evidence="3">TIR domain-containing protein</fullName>
    </recommendedName>
</protein>
<dbReference type="SUPFAM" id="SSF52200">
    <property type="entry name" value="Toll/Interleukin receptor TIR domain"/>
    <property type="match status" value="1"/>
</dbReference>
<sequence length="346" mass="39843">MGKKSETTITVNEEITVSKQKPALVFISHDTRDAEIAESFSKLLSSVSAGVLKSFRSSDKKGTQGMEYGVEWYPEIMRKLDEASDIVCLLTHNSVNRPWILYEAGVAKGKLNNTVLGVAVGIPLNKANNGPFAQFQNCGDDEDSLTKLILQLVKRIPNSEPDEEIIKGQVQVFKQKLAELLNKQPESDGKTEELVEDASIAKLFEEVKIMFQDLPSRIDKRVNSEKSGRRRRKFHPMMMEEILHMSKDFSDSNIAFLMMISIFRDDLPWIYEVGMETYRTLKTAKSKTEKQKAIDNFSKAMEMFNHPMMREFNDDYSEDTYIIYKEFRNIFAHSFDRYFHNEVNKD</sequence>
<comment type="caution">
    <text evidence="1">The sequence shown here is derived from an EMBL/GenBank/DDBJ whole genome shotgun (WGS) entry which is preliminary data.</text>
</comment>
<accession>A0A840CQ08</accession>
<dbReference type="Proteomes" id="UP000555103">
    <property type="component" value="Unassembled WGS sequence"/>
</dbReference>
<gene>
    <name evidence="1" type="ORF">GGR21_004027</name>
</gene>
<organism evidence="1 2">
    <name type="scientific">Dysgonomonas hofstadii</name>
    <dbReference type="NCBI Taxonomy" id="637886"/>
    <lineage>
        <taxon>Bacteria</taxon>
        <taxon>Pseudomonadati</taxon>
        <taxon>Bacteroidota</taxon>
        <taxon>Bacteroidia</taxon>
        <taxon>Bacteroidales</taxon>
        <taxon>Dysgonomonadaceae</taxon>
        <taxon>Dysgonomonas</taxon>
    </lineage>
</organism>